<feature type="transmembrane region" description="Helical" evidence="1">
    <location>
        <begin position="160"/>
        <end position="181"/>
    </location>
</feature>
<dbReference type="InterPro" id="IPR052556">
    <property type="entry name" value="PolySynth_Transporter"/>
</dbReference>
<dbReference type="PANTHER" id="PTHR43424:SF1">
    <property type="entry name" value="LOCUS PUTATIVE PROTEIN 1-RELATED"/>
    <property type="match status" value="1"/>
</dbReference>
<protein>
    <submittedName>
        <fullName evidence="2">Uncharacterized protein</fullName>
    </submittedName>
</protein>
<feature type="transmembrane region" description="Helical" evidence="1">
    <location>
        <begin position="120"/>
        <end position="140"/>
    </location>
</feature>
<feature type="transmembrane region" description="Helical" evidence="1">
    <location>
        <begin position="273"/>
        <end position="292"/>
    </location>
</feature>
<evidence type="ECO:0000313" key="2">
    <source>
        <dbReference type="EMBL" id="OHA51629.1"/>
    </source>
</evidence>
<organism evidence="2 3">
    <name type="scientific">Candidatus Terrybacteria bacterium RIFCSPLOWO2_01_FULL_40_23</name>
    <dbReference type="NCBI Taxonomy" id="1802366"/>
    <lineage>
        <taxon>Bacteria</taxon>
        <taxon>Candidatus Terryibacteriota</taxon>
    </lineage>
</organism>
<keyword evidence="1" id="KW-0812">Transmembrane</keyword>
<dbReference type="Proteomes" id="UP000176951">
    <property type="component" value="Unassembled WGS sequence"/>
</dbReference>
<keyword evidence="1" id="KW-1133">Transmembrane helix</keyword>
<gene>
    <name evidence="2" type="ORF">A3A97_04420</name>
</gene>
<reference evidence="2 3" key="1">
    <citation type="journal article" date="2016" name="Nat. Commun.">
        <title>Thousands of microbial genomes shed light on interconnected biogeochemical processes in an aquifer system.</title>
        <authorList>
            <person name="Anantharaman K."/>
            <person name="Brown C.T."/>
            <person name="Hug L.A."/>
            <person name="Sharon I."/>
            <person name="Castelle C.J."/>
            <person name="Probst A.J."/>
            <person name="Thomas B.C."/>
            <person name="Singh A."/>
            <person name="Wilkins M.J."/>
            <person name="Karaoz U."/>
            <person name="Brodie E.L."/>
            <person name="Williams K.H."/>
            <person name="Hubbard S.S."/>
            <person name="Banfield J.F."/>
        </authorList>
    </citation>
    <scope>NUCLEOTIDE SEQUENCE [LARGE SCALE GENOMIC DNA]</scope>
</reference>
<proteinExistence type="predicted"/>
<evidence type="ECO:0000313" key="3">
    <source>
        <dbReference type="Proteomes" id="UP000176951"/>
    </source>
</evidence>
<keyword evidence="1" id="KW-0472">Membrane</keyword>
<dbReference type="Pfam" id="PF13440">
    <property type="entry name" value="Polysacc_synt_3"/>
    <property type="match status" value="1"/>
</dbReference>
<comment type="caution">
    <text evidence="2">The sequence shown here is derived from an EMBL/GenBank/DDBJ whole genome shotgun (WGS) entry which is preliminary data.</text>
</comment>
<dbReference type="EMBL" id="MHSW01000020">
    <property type="protein sequence ID" value="OHA51629.1"/>
    <property type="molecule type" value="Genomic_DNA"/>
</dbReference>
<name>A0A1G2PV21_9BACT</name>
<evidence type="ECO:0000256" key="1">
    <source>
        <dbReference type="SAM" id="Phobius"/>
    </source>
</evidence>
<feature type="transmembrane region" description="Helical" evidence="1">
    <location>
        <begin position="212"/>
        <end position="232"/>
    </location>
</feature>
<dbReference type="PANTHER" id="PTHR43424">
    <property type="entry name" value="LOCUS PUTATIVE PROTEIN 1-RELATED"/>
    <property type="match status" value="1"/>
</dbReference>
<feature type="transmembrane region" description="Helical" evidence="1">
    <location>
        <begin position="188"/>
        <end position="206"/>
    </location>
</feature>
<accession>A0A1G2PV21</accession>
<sequence length="308" mass="34579">MIFLGILAAASFVNFILVLFFASRYVKIRPAFSVSKWTNIIKQSLPIALSLIFTLIYFRLDTVLLSLFKSQNDVGIYNLAYKLLENIIFYPAMLVGLLMPILSKTAFVDEEKFKKVFENGAKILIIAALPMFIGGVLLAQEIIYFLGGSAFKDAAEPFKILLGATFFIFFGTIFGATVIALNKQKEAIAIYFIAMFFNVATNIIFIPSYGYMATATTTLITEIIVTAGLGMLIFRKIAWPSSKFIIKVSLCSAIMAIPIIIWNESLYRTTGLYALFFWLILSPIVYGLSLFLTKSITKQDLKFFFEKP</sequence>
<feature type="transmembrane region" description="Helical" evidence="1">
    <location>
        <begin position="6"/>
        <end position="26"/>
    </location>
</feature>
<dbReference type="AlphaFoldDB" id="A0A1G2PV21"/>
<feature type="transmembrane region" description="Helical" evidence="1">
    <location>
        <begin position="88"/>
        <end position="108"/>
    </location>
</feature>
<feature type="transmembrane region" description="Helical" evidence="1">
    <location>
        <begin position="244"/>
        <end position="261"/>
    </location>
</feature>
<feature type="transmembrane region" description="Helical" evidence="1">
    <location>
        <begin position="47"/>
        <end position="68"/>
    </location>
</feature>